<dbReference type="GO" id="GO:0003677">
    <property type="term" value="F:DNA binding"/>
    <property type="evidence" value="ECO:0007669"/>
    <property type="project" value="UniProtKB-UniRule"/>
</dbReference>
<feature type="domain" description="HTH tetR-type" evidence="4">
    <location>
        <begin position="25"/>
        <end position="85"/>
    </location>
</feature>
<gene>
    <name evidence="5" type="ORF">NVS88_10945</name>
</gene>
<reference evidence="5" key="1">
    <citation type="submission" date="2022-08" db="EMBL/GenBank/DDBJ databases">
        <title>Genome analysis of Corynebacteriales strain.</title>
        <authorList>
            <person name="Lee S.D."/>
        </authorList>
    </citation>
    <scope>NUCLEOTIDE SEQUENCE</scope>
    <source>
        <strain evidence="5">D3-21</strain>
    </source>
</reference>
<dbReference type="PANTHER" id="PTHR43479">
    <property type="entry name" value="ACREF/ENVCD OPERON REPRESSOR-RELATED"/>
    <property type="match status" value="1"/>
</dbReference>
<keyword evidence="6" id="KW-1185">Reference proteome</keyword>
<evidence type="ECO:0000259" key="4">
    <source>
        <dbReference type="PROSITE" id="PS50977"/>
    </source>
</evidence>
<feature type="region of interest" description="Disordered" evidence="3">
    <location>
        <begin position="1"/>
        <end position="20"/>
    </location>
</feature>
<evidence type="ECO:0000256" key="2">
    <source>
        <dbReference type="PROSITE-ProRule" id="PRU00335"/>
    </source>
</evidence>
<evidence type="ECO:0000256" key="1">
    <source>
        <dbReference type="ARBA" id="ARBA00023125"/>
    </source>
</evidence>
<dbReference type="Proteomes" id="UP001152755">
    <property type="component" value="Unassembled WGS sequence"/>
</dbReference>
<dbReference type="InterPro" id="IPR001647">
    <property type="entry name" value="HTH_TetR"/>
</dbReference>
<dbReference type="Pfam" id="PF00440">
    <property type="entry name" value="TetR_N"/>
    <property type="match status" value="1"/>
</dbReference>
<feature type="DNA-binding region" description="H-T-H motif" evidence="2">
    <location>
        <begin position="48"/>
        <end position="67"/>
    </location>
</feature>
<dbReference type="PROSITE" id="PS50977">
    <property type="entry name" value="HTH_TETR_2"/>
    <property type="match status" value="1"/>
</dbReference>
<evidence type="ECO:0000313" key="5">
    <source>
        <dbReference type="EMBL" id="MDG3015069.1"/>
    </source>
</evidence>
<dbReference type="SUPFAM" id="SSF46689">
    <property type="entry name" value="Homeodomain-like"/>
    <property type="match status" value="1"/>
</dbReference>
<evidence type="ECO:0000256" key="3">
    <source>
        <dbReference type="SAM" id="MobiDB-lite"/>
    </source>
</evidence>
<comment type="caution">
    <text evidence="5">The sequence shown here is derived from an EMBL/GenBank/DDBJ whole genome shotgun (WGS) entry which is preliminary data.</text>
</comment>
<sequence>MSDAEGSAGASPRRWAGRTADERIDERRRQLLDAGYQLLGTEGASAVTVRAVTRLSGLSPRYFYESYASREDLLRAVFDDRFAVIHQAVQDAMVGADPGFDAQARASIDATARCLEEDPRLGRALLRESLADDTLRAYAERALPEFVAGVALRAVDVAAVAALDPAELQVLILAVSGVQVSLLLSWCEGLLPLRRGELVDKVVAVVAGIVGSAGLL</sequence>
<name>A0A9X4LZH3_9ACTN</name>
<protein>
    <submittedName>
        <fullName evidence="5">TetR/AcrR family transcriptional regulator</fullName>
    </submittedName>
</protein>
<keyword evidence="1 2" id="KW-0238">DNA-binding</keyword>
<dbReference type="InterPro" id="IPR009057">
    <property type="entry name" value="Homeodomain-like_sf"/>
</dbReference>
<dbReference type="InterPro" id="IPR050624">
    <property type="entry name" value="HTH-type_Tx_Regulator"/>
</dbReference>
<evidence type="ECO:0000313" key="6">
    <source>
        <dbReference type="Proteomes" id="UP001152755"/>
    </source>
</evidence>
<dbReference type="Gene3D" id="1.10.10.60">
    <property type="entry name" value="Homeodomain-like"/>
    <property type="match status" value="1"/>
</dbReference>
<organism evidence="5 6">
    <name type="scientific">Speluncibacter jeojiensis</name>
    <dbReference type="NCBI Taxonomy" id="2710754"/>
    <lineage>
        <taxon>Bacteria</taxon>
        <taxon>Bacillati</taxon>
        <taxon>Actinomycetota</taxon>
        <taxon>Actinomycetes</taxon>
        <taxon>Mycobacteriales</taxon>
        <taxon>Speluncibacteraceae</taxon>
        <taxon>Speluncibacter</taxon>
    </lineage>
</organism>
<dbReference type="PANTHER" id="PTHR43479:SF11">
    <property type="entry name" value="ACREF_ENVCD OPERON REPRESSOR-RELATED"/>
    <property type="match status" value="1"/>
</dbReference>
<proteinExistence type="predicted"/>
<dbReference type="EMBL" id="JANRHA010000006">
    <property type="protein sequence ID" value="MDG3015069.1"/>
    <property type="molecule type" value="Genomic_DNA"/>
</dbReference>
<dbReference type="Gene3D" id="1.10.357.10">
    <property type="entry name" value="Tetracycline Repressor, domain 2"/>
    <property type="match status" value="1"/>
</dbReference>
<accession>A0A9X4LZH3</accession>
<dbReference type="RefSeq" id="WP_277833817.1">
    <property type="nucleotide sequence ID" value="NZ_JAAIVF010000005.1"/>
</dbReference>
<dbReference type="AlphaFoldDB" id="A0A9X4LZH3"/>